<feature type="domain" description="DUF7949" evidence="6">
    <location>
        <begin position="1074"/>
        <end position="1109"/>
    </location>
</feature>
<protein>
    <recommendedName>
        <fullName evidence="9">EGF-like domain-containing protein</fullName>
    </recommendedName>
</protein>
<evidence type="ECO:0000259" key="4">
    <source>
        <dbReference type="Pfam" id="PF23033"/>
    </source>
</evidence>
<dbReference type="PANTHER" id="PTHR31378:SF29">
    <property type="entry name" value="EGF-LIKE DOMAIN-CONTAINING PROTEIN-RELATED"/>
    <property type="match status" value="1"/>
</dbReference>
<keyword evidence="1" id="KW-0812">Transmembrane</keyword>
<feature type="transmembrane region" description="Helical" evidence="1">
    <location>
        <begin position="1374"/>
        <end position="1397"/>
    </location>
</feature>
<dbReference type="InterPro" id="IPR055462">
    <property type="entry name" value="DUF7034"/>
</dbReference>
<dbReference type="PaxDb" id="44689-DDB0189220"/>
<comment type="caution">
    <text evidence="7">The sequence shown here is derived from an EMBL/GenBank/DDBJ whole genome shotgun (WGS) entry which is preliminary data.</text>
</comment>
<evidence type="ECO:0000256" key="1">
    <source>
        <dbReference type="SAM" id="Phobius"/>
    </source>
</evidence>
<dbReference type="InterPro" id="IPR057709">
    <property type="entry name" value="DUF7949"/>
</dbReference>
<dbReference type="dictyBase" id="DDB_G0291027"/>
<dbReference type="RefSeq" id="XP_635461.1">
    <property type="nucleotide sequence ID" value="XM_630369.1"/>
</dbReference>
<keyword evidence="1" id="KW-0472">Membrane</keyword>
<dbReference type="GeneID" id="8627961"/>
<keyword evidence="8" id="KW-1185">Reference proteome</keyword>
<dbReference type="KEGG" id="ddi:DDB_G0291027"/>
<feature type="signal peptide" evidence="2">
    <location>
        <begin position="1"/>
        <end position="20"/>
    </location>
</feature>
<evidence type="ECO:0000259" key="3">
    <source>
        <dbReference type="Pfam" id="PF22933"/>
    </source>
</evidence>
<accession>Q54F76</accession>
<dbReference type="EMBL" id="AAFI02000174">
    <property type="protein sequence ID" value="EAL61944.1"/>
    <property type="molecule type" value="Genomic_DNA"/>
</dbReference>
<dbReference type="InterPro" id="IPR055463">
    <property type="entry name" value="DUF7035"/>
</dbReference>
<dbReference type="VEuPathDB" id="AmoebaDB:DDB_G0291027"/>
<dbReference type="PANTHER" id="PTHR31378">
    <property type="entry name" value="EGF-LIKE DOMAIN-CONTAINING PROTEIN-RELATED-RELATED"/>
    <property type="match status" value="1"/>
</dbReference>
<dbReference type="Pfam" id="PF23033">
    <property type="entry name" value="DUF7034"/>
    <property type="match status" value="1"/>
</dbReference>
<evidence type="ECO:0000256" key="2">
    <source>
        <dbReference type="SAM" id="SignalP"/>
    </source>
</evidence>
<feature type="domain" description="ComC supersandwich" evidence="3">
    <location>
        <begin position="1135"/>
        <end position="1350"/>
    </location>
</feature>
<feature type="domain" description="DUF7034" evidence="4">
    <location>
        <begin position="826"/>
        <end position="948"/>
    </location>
</feature>
<keyword evidence="1" id="KW-1133">Transmembrane helix</keyword>
<dbReference type="InParanoid" id="Q54F76"/>
<organism evidence="7 8">
    <name type="scientific">Dictyostelium discoideum</name>
    <name type="common">Social amoeba</name>
    <dbReference type="NCBI Taxonomy" id="44689"/>
    <lineage>
        <taxon>Eukaryota</taxon>
        <taxon>Amoebozoa</taxon>
        <taxon>Evosea</taxon>
        <taxon>Eumycetozoa</taxon>
        <taxon>Dictyostelia</taxon>
        <taxon>Dictyosteliales</taxon>
        <taxon>Dictyosteliaceae</taxon>
        <taxon>Dictyostelium</taxon>
    </lineage>
</organism>
<reference evidence="7 8" key="1">
    <citation type="journal article" date="2005" name="Nature">
        <title>The genome of the social amoeba Dictyostelium discoideum.</title>
        <authorList>
            <consortium name="The Dictyostelium discoideum Sequencing Consortium"/>
            <person name="Eichinger L."/>
            <person name="Pachebat J.A."/>
            <person name="Glockner G."/>
            <person name="Rajandream M.A."/>
            <person name="Sucgang R."/>
            <person name="Berriman M."/>
            <person name="Song J."/>
            <person name="Olsen R."/>
            <person name="Szafranski K."/>
            <person name="Xu Q."/>
            <person name="Tunggal B."/>
            <person name="Kummerfeld S."/>
            <person name="Madera M."/>
            <person name="Konfortov B.A."/>
            <person name="Rivero F."/>
            <person name="Bankier A.T."/>
            <person name="Lehmann R."/>
            <person name="Hamlin N."/>
            <person name="Davies R."/>
            <person name="Gaudet P."/>
            <person name="Fey P."/>
            <person name="Pilcher K."/>
            <person name="Chen G."/>
            <person name="Saunders D."/>
            <person name="Sodergren E."/>
            <person name="Davis P."/>
            <person name="Kerhornou A."/>
            <person name="Nie X."/>
            <person name="Hall N."/>
            <person name="Anjard C."/>
            <person name="Hemphill L."/>
            <person name="Bason N."/>
            <person name="Farbrother P."/>
            <person name="Desany B."/>
            <person name="Just E."/>
            <person name="Morio T."/>
            <person name="Rost R."/>
            <person name="Churcher C."/>
            <person name="Cooper J."/>
            <person name="Haydock S."/>
            <person name="van Driessche N."/>
            <person name="Cronin A."/>
            <person name="Goodhead I."/>
            <person name="Muzny D."/>
            <person name="Mourier T."/>
            <person name="Pain A."/>
            <person name="Lu M."/>
            <person name="Harper D."/>
            <person name="Lindsay R."/>
            <person name="Hauser H."/>
            <person name="James K."/>
            <person name="Quiles M."/>
            <person name="Madan Babu M."/>
            <person name="Saito T."/>
            <person name="Buchrieser C."/>
            <person name="Wardroper A."/>
            <person name="Felder M."/>
            <person name="Thangavelu M."/>
            <person name="Johnson D."/>
            <person name="Knights A."/>
            <person name="Loulseged H."/>
            <person name="Mungall K."/>
            <person name="Oliver K."/>
            <person name="Price C."/>
            <person name="Quail M.A."/>
            <person name="Urushihara H."/>
            <person name="Hernandez J."/>
            <person name="Rabbinowitsch E."/>
            <person name="Steffen D."/>
            <person name="Sanders M."/>
            <person name="Ma J."/>
            <person name="Kohara Y."/>
            <person name="Sharp S."/>
            <person name="Simmonds M."/>
            <person name="Spiegler S."/>
            <person name="Tivey A."/>
            <person name="Sugano S."/>
            <person name="White B."/>
            <person name="Walker D."/>
            <person name="Woodward J."/>
            <person name="Winckler T."/>
            <person name="Tanaka Y."/>
            <person name="Shaulsky G."/>
            <person name="Schleicher M."/>
            <person name="Weinstock G."/>
            <person name="Rosenthal A."/>
            <person name="Cox E.C."/>
            <person name="Chisholm R.L."/>
            <person name="Gibbs R."/>
            <person name="Loomis W.F."/>
            <person name="Platzer M."/>
            <person name="Kay R.R."/>
            <person name="Williams J."/>
            <person name="Dear P.H."/>
            <person name="Noegel A.A."/>
            <person name="Barrell B."/>
            <person name="Kuspa A."/>
        </authorList>
    </citation>
    <scope>NUCLEOTIDE SEQUENCE [LARGE SCALE GENOMIC DNA]</scope>
    <source>
        <strain evidence="7 8">AX4</strain>
    </source>
</reference>
<keyword evidence="2" id="KW-0732">Signal</keyword>
<dbReference type="GlyGen" id="Q54F76">
    <property type="glycosylation" value="1 site"/>
</dbReference>
<evidence type="ECO:0000259" key="6">
    <source>
        <dbReference type="Pfam" id="PF25820"/>
    </source>
</evidence>
<evidence type="ECO:0008006" key="9">
    <source>
        <dbReference type="Google" id="ProtNLM"/>
    </source>
</evidence>
<sequence>MIRNLFFLLIFIIIKLNVNAQQFKFTDLTPSKNSSFLNGNSCYTIKFFLVEGLQGQTVNTMADTDFLIAGFIQWTNSSFTLFRVDIQSQLGNNFYQFVANSGTVIDPSIGYFDLNLDCKELNISTLSVDIIQDVIWSTTFKYFSVVRINNLPENVEFTYDSQIVKVYKMGGNLFRIVYNENFYLSQNLDIWSIDFTFPISNNLIISVPFKNRGNIVTNEIYDLKLYPPSGNFVLYSNVFGSLLSFRIKSNLLNPVYRLGTLGYYSTPRPILGKPNNLTFIATCLPIMANGMNFSLYGQNETQPSFKEYSNFFVNITESPRLQTPNSKLTSIKDNSTVGMAMVTSEYNGTEFKFDFNPFQLEYKQTFTITDFPFGFIGGNNEMVKFGFSLPINLISISPLNILTICMPRCITKMRGDFEPFITLPNSDVGRFEIQSFTSSYIGNLKFLNRIEIKSIGSPNLSSVSYLKIMNSKNTVHDNGMLVSGTASDGIWEYLTEIKFELVEISNAITENSIKIEGNLDYPVTYGFGDYLYQIGNNISKLTYPSINLKNYNYLNDLVQVSFLYNDIDITDQSVDNIMFFTFNNIEDYKDLSIGFYLTDEKSLNDIRFENSIFTILNPNYKFAVWDQTTNRFRVNFKVPANTLPGNISYALVLDNTNLIDSNYLSNEYQLRATSIKVDIYGPIVTKIIKQHNGWLFTIQDEINGFRDGFLIVKGLLDSSFYNITINMSNLIEGSGDKIIGDYKIIIPLEFGIGSSNCITQDYLITQASLFDTYGNNNTYVKYFTLEYYENTQSFESTRNPFIHFINDSSPFSINYYCTGELDSSPPNLISFKTSRSSMDVGSLDRSITFTFQAQDLESGFKQGQNPIVYLVPQRLAMEQCRATPTITNSTTITFSCTIEVPVGFGYPDGFLVSVYGFINNRGTYSGFSSKDIKDLNPLQQDWFVSTDFSFNIPIITSVSEFTNKDSTLFIFGKNFRTVDTAIIYISNGSDINLKTITKTYSSFIKLTEVPLIDIPFKLLLLDSNQINIKSNEFLINPIVYNFNYSGPTYTPEPTLQPTLQPTISPLPTNPPQKCLGNPECGGKNKGYCQSGFGCICYSPWYGVDCTSKIIIIPTPQTNTSQPTVEIPITGGGGGQETNSTEFLFKSLVTLVSIRELDFKGEVIKTFPFDKWVFEDIDLTTGRYNTSIVSQNGNDIKTTNITTIIQWFNSSKNITFAGQELQMNPSSVKFTIEIENYVFSSALNNLELVMFASILSTDESDDFCSLKQFGDTTNGDNSNYIKLQVQDHSMYGRFIKRAVVDGNIVGIENTLLDEFQNTIAESTSHSTQTFIGIKIPHFKNKVIIDPDFFVLLDSESASGENSICSKSNGLSASKIAGIVIGSVCFVAIIVISVVYIFIKNKNSKKFKEQIQSKLKQLN</sequence>
<evidence type="ECO:0000313" key="7">
    <source>
        <dbReference type="EMBL" id="EAL61944.1"/>
    </source>
</evidence>
<dbReference type="Proteomes" id="UP000002195">
    <property type="component" value="Unassembled WGS sequence"/>
</dbReference>
<evidence type="ECO:0000313" key="8">
    <source>
        <dbReference type="Proteomes" id="UP000002195"/>
    </source>
</evidence>
<dbReference type="AlphaFoldDB" id="Q54F76"/>
<evidence type="ECO:0000259" key="5">
    <source>
        <dbReference type="Pfam" id="PF23034"/>
    </source>
</evidence>
<dbReference type="InterPro" id="IPR054484">
    <property type="entry name" value="ComC_SSD"/>
</dbReference>
<dbReference type="eggNOG" id="ENOG502SC7H">
    <property type="taxonomic scope" value="Eukaryota"/>
</dbReference>
<proteinExistence type="predicted"/>
<name>Q54F76_DICDI</name>
<feature type="chain" id="PRO_5005696329" description="EGF-like domain-containing protein" evidence="2">
    <location>
        <begin position="21"/>
        <end position="1417"/>
    </location>
</feature>
<dbReference type="Pfam" id="PF22933">
    <property type="entry name" value="ComC_SSD"/>
    <property type="match status" value="1"/>
</dbReference>
<dbReference type="FunCoup" id="Q54F76">
    <property type="interactions" value="141"/>
</dbReference>
<dbReference type="HOGENOM" id="CLU_004923_0_0_1"/>
<gene>
    <name evidence="7" type="ORF">DDB_G0291027</name>
</gene>
<dbReference type="Pfam" id="PF23034">
    <property type="entry name" value="DUF7035"/>
    <property type="match status" value="1"/>
</dbReference>
<dbReference type="Pfam" id="PF25820">
    <property type="entry name" value="DUF7949"/>
    <property type="match status" value="1"/>
</dbReference>
<dbReference type="PhylomeDB" id="Q54F76"/>
<feature type="domain" description="DUF7035" evidence="5">
    <location>
        <begin position="678"/>
        <end position="818"/>
    </location>
</feature>